<sequence>MQLKRMKALWGMRGSLENNLRRIADAGYDGVETAPPGEAEESKFRELLEELGLDYIAMVYTGGEDHYASFEQQVERAARFAPLSIVSHSVKDSTPYGEQLDFFAKAIELERRIGIPVAHETHRGRAMFTPWSTASLLRDLPELRITADFSHWCCVCESLLDDQAANLALAIERTIHIHARVGYAEGPQVPHPAAPEYARELAVHEGWWERILQHQKERGRTVATVTPEFGPPGYMHTLPFTGQPVADLWDVCLWMSERLQERFGGFQPEGR</sequence>
<dbReference type="GO" id="GO:0016853">
    <property type="term" value="F:isomerase activity"/>
    <property type="evidence" value="ECO:0007669"/>
    <property type="project" value="UniProtKB-KW"/>
</dbReference>
<dbReference type="Proteomes" id="UP000215509">
    <property type="component" value="Unassembled WGS sequence"/>
</dbReference>
<dbReference type="InterPro" id="IPR013022">
    <property type="entry name" value="Xyl_isomerase-like_TIM-brl"/>
</dbReference>
<dbReference type="AlphaFoldDB" id="A0A229UK05"/>
<accession>A0A229UK05</accession>
<dbReference type="InterPro" id="IPR036237">
    <property type="entry name" value="Xyl_isomerase-like_sf"/>
</dbReference>
<evidence type="ECO:0000259" key="1">
    <source>
        <dbReference type="Pfam" id="PF01261"/>
    </source>
</evidence>
<dbReference type="OrthoDB" id="2555274at2"/>
<protein>
    <submittedName>
        <fullName evidence="2">Xylose isomerase</fullName>
    </submittedName>
</protein>
<dbReference type="Gene3D" id="3.20.20.150">
    <property type="entry name" value="Divalent-metal-dependent TIM barrel enzymes"/>
    <property type="match status" value="1"/>
</dbReference>
<feature type="domain" description="Xylose isomerase-like TIM barrel" evidence="1">
    <location>
        <begin position="20"/>
        <end position="181"/>
    </location>
</feature>
<evidence type="ECO:0000313" key="3">
    <source>
        <dbReference type="Proteomes" id="UP000215509"/>
    </source>
</evidence>
<evidence type="ECO:0000313" key="2">
    <source>
        <dbReference type="EMBL" id="OXM83723.1"/>
    </source>
</evidence>
<name>A0A229UK05_9BACL</name>
<keyword evidence="3" id="KW-1185">Reference proteome</keyword>
<reference evidence="2 3" key="1">
    <citation type="submission" date="2017-07" db="EMBL/GenBank/DDBJ databases">
        <title>Genome sequencing and assembly of Paenibacillus rigui.</title>
        <authorList>
            <person name="Mayilraj S."/>
        </authorList>
    </citation>
    <scope>NUCLEOTIDE SEQUENCE [LARGE SCALE GENOMIC DNA]</scope>
    <source>
        <strain evidence="2 3">JCM 16352</strain>
    </source>
</reference>
<keyword evidence="2" id="KW-0413">Isomerase</keyword>
<dbReference type="RefSeq" id="WP_094017481.1">
    <property type="nucleotide sequence ID" value="NZ_NMQW01000039.1"/>
</dbReference>
<dbReference type="EMBL" id="NMQW01000039">
    <property type="protein sequence ID" value="OXM83723.1"/>
    <property type="molecule type" value="Genomic_DNA"/>
</dbReference>
<proteinExistence type="predicted"/>
<dbReference type="SUPFAM" id="SSF51658">
    <property type="entry name" value="Xylose isomerase-like"/>
    <property type="match status" value="1"/>
</dbReference>
<gene>
    <name evidence="2" type="ORF">CF651_24325</name>
</gene>
<dbReference type="Pfam" id="PF01261">
    <property type="entry name" value="AP_endonuc_2"/>
    <property type="match status" value="1"/>
</dbReference>
<organism evidence="2 3">
    <name type="scientific">Paenibacillus rigui</name>
    <dbReference type="NCBI Taxonomy" id="554312"/>
    <lineage>
        <taxon>Bacteria</taxon>
        <taxon>Bacillati</taxon>
        <taxon>Bacillota</taxon>
        <taxon>Bacilli</taxon>
        <taxon>Bacillales</taxon>
        <taxon>Paenibacillaceae</taxon>
        <taxon>Paenibacillus</taxon>
    </lineage>
</organism>
<comment type="caution">
    <text evidence="2">The sequence shown here is derived from an EMBL/GenBank/DDBJ whole genome shotgun (WGS) entry which is preliminary data.</text>
</comment>